<dbReference type="EnsemblMetazoa" id="SCAU015208-RA">
    <property type="protein sequence ID" value="SCAU015208-PA"/>
    <property type="gene ID" value="SCAU015208"/>
</dbReference>
<organism evidence="1 2">
    <name type="scientific">Stomoxys calcitrans</name>
    <name type="common">Stable fly</name>
    <name type="synonym">Conops calcitrans</name>
    <dbReference type="NCBI Taxonomy" id="35570"/>
    <lineage>
        <taxon>Eukaryota</taxon>
        <taxon>Metazoa</taxon>
        <taxon>Ecdysozoa</taxon>
        <taxon>Arthropoda</taxon>
        <taxon>Hexapoda</taxon>
        <taxon>Insecta</taxon>
        <taxon>Pterygota</taxon>
        <taxon>Neoptera</taxon>
        <taxon>Endopterygota</taxon>
        <taxon>Diptera</taxon>
        <taxon>Brachycera</taxon>
        <taxon>Muscomorpha</taxon>
        <taxon>Muscoidea</taxon>
        <taxon>Muscidae</taxon>
        <taxon>Stomoxys</taxon>
    </lineage>
</organism>
<dbReference type="AlphaFoldDB" id="A0A1I8Q9S5"/>
<protein>
    <recommendedName>
        <fullName evidence="3">F-box domain-containing protein</fullName>
    </recommendedName>
</protein>
<dbReference type="Gene3D" id="3.80.10.10">
    <property type="entry name" value="Ribonuclease Inhibitor"/>
    <property type="match status" value="1"/>
</dbReference>
<reference evidence="1" key="1">
    <citation type="submission" date="2020-05" db="UniProtKB">
        <authorList>
            <consortium name="EnsemblMetazoa"/>
        </authorList>
    </citation>
    <scope>IDENTIFICATION</scope>
    <source>
        <strain evidence="1">USDA</strain>
    </source>
</reference>
<proteinExistence type="predicted"/>
<keyword evidence="2" id="KW-1185">Reference proteome</keyword>
<dbReference type="InterPro" id="IPR032675">
    <property type="entry name" value="LRR_dom_sf"/>
</dbReference>
<accession>A0A1I8Q9S5</accession>
<evidence type="ECO:0008006" key="3">
    <source>
        <dbReference type="Google" id="ProtNLM"/>
    </source>
</evidence>
<dbReference type="Proteomes" id="UP000095300">
    <property type="component" value="Unassembled WGS sequence"/>
</dbReference>
<name>A0A1I8Q9S5_STOCA</name>
<dbReference type="SUPFAM" id="SSF52047">
    <property type="entry name" value="RNI-like"/>
    <property type="match status" value="1"/>
</dbReference>
<evidence type="ECO:0000313" key="1">
    <source>
        <dbReference type="EnsemblMetazoa" id="SCAU015208-PA"/>
    </source>
</evidence>
<sequence>MTSTQTASDSVWSNCDVLRHIYAMLAFSDQLRLAQVSHTLKYVFHCCRVRRETYRRLFIHKNASDYVVTDESGVNRLCLSPQELHDFLRVYGEHVWELCENGHSTPLNLKQFPKLQSLSYLNMNIAQEHLALIRQYQPELKSLNLRCYSEQDRFNRCYYYVEDLLKFKNLESLTLQRTGCTKLNYSNFEAILSNLPLKKLSLKLELEQQEQNSDGMAEKPMPQNIPLKELEMRVSFEPRNWPAQKFQTFLKYLENLQVLRIQFSDIVTKKILTILATNCKQLEVLHITRSRFKDIQFFAIAPKVHDVALHYCHGLQAINVRQLLSETKLRKFTCRHTTFCKDAFEDFPVCATLECLDLDAFASEEFRSAYENNSNLRELHWYHPLYSDYMQIVRAVPLLSCSNLTMLNMYVGFMDLDIILHMKSLRKMIMPHPTPLLDWSYIMSLLKHSSLTELSIGTHIKQKMPAIPEAFVAKGFPTTINRLEVPFDMLEVALDFWLDLFNCNPHMKLICRPFYPNRFGFLDKLIRSSHFPNAVATIDVCCFNVACQKLRNDFDDTVSKLIYATENHLYYEYNDDLFRIILDRQL</sequence>
<evidence type="ECO:0000313" key="2">
    <source>
        <dbReference type="Proteomes" id="UP000095300"/>
    </source>
</evidence>
<dbReference type="VEuPathDB" id="VectorBase:SCAU015208"/>
<gene>
    <name evidence="1" type="primary">106094308</name>
</gene>